<dbReference type="Gene3D" id="3.40.50.2300">
    <property type="match status" value="1"/>
</dbReference>
<feature type="modified residue" description="4-aspartylphosphate" evidence="2">
    <location>
        <position position="55"/>
    </location>
</feature>
<dbReference type="EMBL" id="JAGSOY010000090">
    <property type="protein sequence ID" value="MBU2713592.1"/>
    <property type="molecule type" value="Genomic_DNA"/>
</dbReference>
<dbReference type="SMART" id="SM00448">
    <property type="entry name" value="REC"/>
    <property type="match status" value="1"/>
</dbReference>
<evidence type="ECO:0000256" key="1">
    <source>
        <dbReference type="ARBA" id="ARBA00022553"/>
    </source>
</evidence>
<evidence type="ECO:0000259" key="3">
    <source>
        <dbReference type="PROSITE" id="PS50110"/>
    </source>
</evidence>
<dbReference type="SUPFAM" id="SSF52172">
    <property type="entry name" value="CheY-like"/>
    <property type="match status" value="1"/>
</dbReference>
<sequence length="132" mass="14874">MTIANVMLIDDEEHIIEYVTELIESIGFKVIGFAHGAREALEKLQRLDPDIILLDVTMPGIPGSELVAEIKKRKQHVKVIMLTSRNTVHIVKTCIKNGAEGYILKNQGDEYIRQKLFDVCGVNQNLESCEPQ</sequence>
<evidence type="ECO:0000313" key="5">
    <source>
        <dbReference type="Proteomes" id="UP000690515"/>
    </source>
</evidence>
<organism evidence="4 5">
    <name type="scientific">Zooshikella harenae</name>
    <dbReference type="NCBI Taxonomy" id="2827238"/>
    <lineage>
        <taxon>Bacteria</taxon>
        <taxon>Pseudomonadati</taxon>
        <taxon>Pseudomonadota</taxon>
        <taxon>Gammaproteobacteria</taxon>
        <taxon>Oceanospirillales</taxon>
        <taxon>Zooshikellaceae</taxon>
        <taxon>Zooshikella</taxon>
    </lineage>
</organism>
<proteinExistence type="predicted"/>
<evidence type="ECO:0000256" key="2">
    <source>
        <dbReference type="PROSITE-ProRule" id="PRU00169"/>
    </source>
</evidence>
<accession>A0ABS5ZKP2</accession>
<comment type="caution">
    <text evidence="4">The sequence shown here is derived from an EMBL/GenBank/DDBJ whole genome shotgun (WGS) entry which is preliminary data.</text>
</comment>
<dbReference type="Pfam" id="PF00072">
    <property type="entry name" value="Response_reg"/>
    <property type="match status" value="1"/>
</dbReference>
<dbReference type="RefSeq" id="WP_215821877.1">
    <property type="nucleotide sequence ID" value="NZ_JAGSOY010000090.1"/>
</dbReference>
<dbReference type="CDD" id="cd00156">
    <property type="entry name" value="REC"/>
    <property type="match status" value="1"/>
</dbReference>
<evidence type="ECO:0000313" key="4">
    <source>
        <dbReference type="EMBL" id="MBU2713592.1"/>
    </source>
</evidence>
<feature type="domain" description="Response regulatory" evidence="3">
    <location>
        <begin position="5"/>
        <end position="120"/>
    </location>
</feature>
<dbReference type="PANTHER" id="PTHR44591:SF3">
    <property type="entry name" value="RESPONSE REGULATORY DOMAIN-CONTAINING PROTEIN"/>
    <property type="match status" value="1"/>
</dbReference>
<dbReference type="InterPro" id="IPR011006">
    <property type="entry name" value="CheY-like_superfamily"/>
</dbReference>
<gene>
    <name evidence="4" type="ORF">KCG35_21260</name>
</gene>
<dbReference type="PROSITE" id="PS50110">
    <property type="entry name" value="RESPONSE_REGULATORY"/>
    <property type="match status" value="1"/>
</dbReference>
<reference evidence="4 5" key="1">
    <citation type="submission" date="2021-04" db="EMBL/GenBank/DDBJ databases">
        <authorList>
            <person name="Pira H."/>
            <person name="Risdian C."/>
            <person name="Wink J."/>
        </authorList>
    </citation>
    <scope>NUCLEOTIDE SEQUENCE [LARGE SCALE GENOMIC DNA]</scope>
    <source>
        <strain evidence="4 5">WH53</strain>
    </source>
</reference>
<dbReference type="Proteomes" id="UP000690515">
    <property type="component" value="Unassembled WGS sequence"/>
</dbReference>
<dbReference type="InterPro" id="IPR001789">
    <property type="entry name" value="Sig_transdc_resp-reg_receiver"/>
</dbReference>
<keyword evidence="1 2" id="KW-0597">Phosphoprotein</keyword>
<name>A0ABS5ZKP2_9GAMM</name>
<protein>
    <submittedName>
        <fullName evidence="4">Response regulator</fullName>
    </submittedName>
</protein>
<dbReference type="InterPro" id="IPR050595">
    <property type="entry name" value="Bact_response_regulator"/>
</dbReference>
<dbReference type="PANTHER" id="PTHR44591">
    <property type="entry name" value="STRESS RESPONSE REGULATOR PROTEIN 1"/>
    <property type="match status" value="1"/>
</dbReference>
<keyword evidence="5" id="KW-1185">Reference proteome</keyword>